<keyword evidence="2 5" id="KW-0812">Transmembrane</keyword>
<dbReference type="EMBL" id="MU005577">
    <property type="protein sequence ID" value="KAF2686241.1"/>
    <property type="molecule type" value="Genomic_DNA"/>
</dbReference>
<evidence type="ECO:0000256" key="2">
    <source>
        <dbReference type="ARBA" id="ARBA00022692"/>
    </source>
</evidence>
<reference evidence="6" key="1">
    <citation type="journal article" date="2020" name="Stud. Mycol.">
        <title>101 Dothideomycetes genomes: a test case for predicting lifestyles and emergence of pathogens.</title>
        <authorList>
            <person name="Haridas S."/>
            <person name="Albert R."/>
            <person name="Binder M."/>
            <person name="Bloem J."/>
            <person name="Labutti K."/>
            <person name="Salamov A."/>
            <person name="Andreopoulos B."/>
            <person name="Baker S."/>
            <person name="Barry K."/>
            <person name="Bills G."/>
            <person name="Bluhm B."/>
            <person name="Cannon C."/>
            <person name="Castanera R."/>
            <person name="Culley D."/>
            <person name="Daum C."/>
            <person name="Ezra D."/>
            <person name="Gonzalez J."/>
            <person name="Henrissat B."/>
            <person name="Kuo A."/>
            <person name="Liang C."/>
            <person name="Lipzen A."/>
            <person name="Lutzoni F."/>
            <person name="Magnuson J."/>
            <person name="Mondo S."/>
            <person name="Nolan M."/>
            <person name="Ohm R."/>
            <person name="Pangilinan J."/>
            <person name="Park H.-J."/>
            <person name="Ramirez L."/>
            <person name="Alfaro M."/>
            <person name="Sun H."/>
            <person name="Tritt A."/>
            <person name="Yoshinaga Y."/>
            <person name="Zwiers L.-H."/>
            <person name="Turgeon B."/>
            <person name="Goodwin S."/>
            <person name="Spatafora J."/>
            <person name="Crous P."/>
            <person name="Grigoriev I."/>
        </authorList>
    </citation>
    <scope>NUCLEOTIDE SEQUENCE</scope>
    <source>
        <strain evidence="6">CBS 122367</strain>
    </source>
</reference>
<proteinExistence type="predicted"/>
<keyword evidence="4 5" id="KW-0472">Membrane</keyword>
<dbReference type="Gene3D" id="1.20.1250.20">
    <property type="entry name" value="MFS general substrate transporter like domains"/>
    <property type="match status" value="1"/>
</dbReference>
<accession>A0A6G1J7P8</accession>
<sequence>MPCCVYSVIHPSGIDGVLYYALTIFTSFLASSVSAILMLVFSIPATLFADKWGRRTSAICSGIILLGSMFLVGSLYAANAVHSYGVAR</sequence>
<dbReference type="GO" id="GO:0016020">
    <property type="term" value="C:membrane"/>
    <property type="evidence" value="ECO:0007669"/>
    <property type="project" value="UniProtKB-SubCell"/>
</dbReference>
<protein>
    <recommendedName>
        <fullName evidence="8">Major facilitator superfamily (MFS) profile domain-containing protein</fullName>
    </recommendedName>
</protein>
<evidence type="ECO:0000256" key="1">
    <source>
        <dbReference type="ARBA" id="ARBA00004370"/>
    </source>
</evidence>
<dbReference type="AlphaFoldDB" id="A0A6G1J7P8"/>
<feature type="transmembrane region" description="Helical" evidence="5">
    <location>
        <begin position="17"/>
        <end position="47"/>
    </location>
</feature>
<dbReference type="SUPFAM" id="SSF103473">
    <property type="entry name" value="MFS general substrate transporter"/>
    <property type="match status" value="1"/>
</dbReference>
<gene>
    <name evidence="6" type="ORF">K458DRAFT_471677</name>
</gene>
<comment type="subcellular location">
    <subcellularLocation>
        <location evidence="1">Membrane</location>
    </subcellularLocation>
</comment>
<dbReference type="Pfam" id="PF00083">
    <property type="entry name" value="Sugar_tr"/>
    <property type="match status" value="1"/>
</dbReference>
<dbReference type="InterPro" id="IPR005828">
    <property type="entry name" value="MFS_sugar_transport-like"/>
</dbReference>
<name>A0A6G1J7P8_9PLEO</name>
<dbReference type="GO" id="GO:0022857">
    <property type="term" value="F:transmembrane transporter activity"/>
    <property type="evidence" value="ECO:0007669"/>
    <property type="project" value="InterPro"/>
</dbReference>
<evidence type="ECO:0000256" key="5">
    <source>
        <dbReference type="SAM" id="Phobius"/>
    </source>
</evidence>
<dbReference type="InterPro" id="IPR036259">
    <property type="entry name" value="MFS_trans_sf"/>
</dbReference>
<organism evidence="6 7">
    <name type="scientific">Lentithecium fluviatile CBS 122367</name>
    <dbReference type="NCBI Taxonomy" id="1168545"/>
    <lineage>
        <taxon>Eukaryota</taxon>
        <taxon>Fungi</taxon>
        <taxon>Dikarya</taxon>
        <taxon>Ascomycota</taxon>
        <taxon>Pezizomycotina</taxon>
        <taxon>Dothideomycetes</taxon>
        <taxon>Pleosporomycetidae</taxon>
        <taxon>Pleosporales</taxon>
        <taxon>Massarineae</taxon>
        <taxon>Lentitheciaceae</taxon>
        <taxon>Lentithecium</taxon>
    </lineage>
</organism>
<evidence type="ECO:0008006" key="8">
    <source>
        <dbReference type="Google" id="ProtNLM"/>
    </source>
</evidence>
<evidence type="ECO:0000313" key="6">
    <source>
        <dbReference type="EMBL" id="KAF2686241.1"/>
    </source>
</evidence>
<keyword evidence="3 5" id="KW-1133">Transmembrane helix</keyword>
<evidence type="ECO:0000313" key="7">
    <source>
        <dbReference type="Proteomes" id="UP000799291"/>
    </source>
</evidence>
<keyword evidence="7" id="KW-1185">Reference proteome</keyword>
<dbReference type="OrthoDB" id="8120565at2759"/>
<feature type="transmembrane region" description="Helical" evidence="5">
    <location>
        <begin position="59"/>
        <end position="78"/>
    </location>
</feature>
<evidence type="ECO:0000256" key="3">
    <source>
        <dbReference type="ARBA" id="ARBA00022989"/>
    </source>
</evidence>
<dbReference type="Proteomes" id="UP000799291">
    <property type="component" value="Unassembled WGS sequence"/>
</dbReference>
<evidence type="ECO:0000256" key="4">
    <source>
        <dbReference type="ARBA" id="ARBA00023136"/>
    </source>
</evidence>